<evidence type="ECO:0000256" key="5">
    <source>
        <dbReference type="ARBA" id="ARBA00023186"/>
    </source>
</evidence>
<dbReference type="GO" id="GO:0044780">
    <property type="term" value="P:bacterial-type flagellum assembly"/>
    <property type="evidence" value="ECO:0007669"/>
    <property type="project" value="InterPro"/>
</dbReference>
<dbReference type="eggNOG" id="COG1516">
    <property type="taxonomic scope" value="Bacteria"/>
</dbReference>
<reference evidence="6 7" key="1">
    <citation type="journal article" date="2009" name="Stand. Genomic Sci.">
        <title>Complete genome sequence of Desulfotomaculum acetoxidans type strain (5575).</title>
        <authorList>
            <person name="Spring S."/>
            <person name="Lapidus A."/>
            <person name="Schroder M."/>
            <person name="Gleim D."/>
            <person name="Sims D."/>
            <person name="Meincke L."/>
            <person name="Glavina Del Rio T."/>
            <person name="Tice H."/>
            <person name="Copeland A."/>
            <person name="Cheng J.F."/>
            <person name="Lucas S."/>
            <person name="Chen F."/>
            <person name="Nolan M."/>
            <person name="Bruce D."/>
            <person name="Goodwin L."/>
            <person name="Pitluck S."/>
            <person name="Ivanova N."/>
            <person name="Mavromatis K."/>
            <person name="Mikhailova N."/>
            <person name="Pati A."/>
            <person name="Chen A."/>
            <person name="Palaniappan K."/>
            <person name="Land M."/>
            <person name="Hauser L."/>
            <person name="Chang Y.J."/>
            <person name="Jeffries C.D."/>
            <person name="Chain P."/>
            <person name="Saunders E."/>
            <person name="Brettin T."/>
            <person name="Detter J.C."/>
            <person name="Goker M."/>
            <person name="Bristow J."/>
            <person name="Eisen J.A."/>
            <person name="Markowitz V."/>
            <person name="Hugenholtz P."/>
            <person name="Kyrpides N.C."/>
            <person name="Klenk H.P."/>
            <person name="Han C."/>
        </authorList>
    </citation>
    <scope>NUCLEOTIDE SEQUENCE [LARGE SCALE GENOMIC DNA]</scope>
    <source>
        <strain evidence="7">ATCC 49208 / DSM 771 / VKM B-1644</strain>
    </source>
</reference>
<dbReference type="AlphaFoldDB" id="C8W1D7"/>
<dbReference type="Gene3D" id="1.20.120.340">
    <property type="entry name" value="Flagellar protein FliS"/>
    <property type="match status" value="1"/>
</dbReference>
<evidence type="ECO:0000256" key="3">
    <source>
        <dbReference type="ARBA" id="ARBA00022490"/>
    </source>
</evidence>
<accession>C8W1D7</accession>
<keyword evidence="4" id="KW-1005">Bacterial flagellum biogenesis</keyword>
<keyword evidence="6" id="KW-0282">Flagellum</keyword>
<sequence length="123" mass="14037">MAVFNPYQQYQQNSITSAKPGQLTLMLYNGAIKFIKTAILGMEKKDIGTANGAVIRAQEIIRYLDHTLDPQYEISQNLSSLYDYIYRRLVEANINKNAAVLEEVVSMVEELRDTWMSVLKKTS</sequence>
<protein>
    <submittedName>
        <fullName evidence="6">Flagellar protein FliS</fullName>
    </submittedName>
</protein>
<evidence type="ECO:0000256" key="2">
    <source>
        <dbReference type="ARBA" id="ARBA00008787"/>
    </source>
</evidence>
<evidence type="ECO:0000256" key="4">
    <source>
        <dbReference type="ARBA" id="ARBA00022795"/>
    </source>
</evidence>
<dbReference type="SUPFAM" id="SSF101116">
    <property type="entry name" value="Flagellar export chaperone FliS"/>
    <property type="match status" value="1"/>
</dbReference>
<dbReference type="GO" id="GO:0071973">
    <property type="term" value="P:bacterial-type flagellum-dependent cell motility"/>
    <property type="evidence" value="ECO:0007669"/>
    <property type="project" value="TreeGrafter"/>
</dbReference>
<dbReference type="CDD" id="cd16098">
    <property type="entry name" value="FliS"/>
    <property type="match status" value="1"/>
</dbReference>
<comment type="subcellular location">
    <subcellularLocation>
        <location evidence="1">Cytoplasm</location>
        <location evidence="1">Cytosol</location>
    </subcellularLocation>
</comment>
<name>C8W1D7_DESAS</name>
<dbReference type="HOGENOM" id="CLU_080373_3_2_9"/>
<dbReference type="STRING" id="485916.Dtox_0667"/>
<proteinExistence type="inferred from homology"/>
<dbReference type="PANTHER" id="PTHR34773">
    <property type="entry name" value="FLAGELLAR SECRETION CHAPERONE FLIS"/>
    <property type="match status" value="1"/>
</dbReference>
<organism evidence="6 7">
    <name type="scientific">Desulfofarcimen acetoxidans (strain ATCC 49208 / DSM 771 / KCTC 5769 / VKM B-1644 / 5575)</name>
    <name type="common">Desulfotomaculum acetoxidans</name>
    <dbReference type="NCBI Taxonomy" id="485916"/>
    <lineage>
        <taxon>Bacteria</taxon>
        <taxon>Bacillati</taxon>
        <taxon>Bacillota</taxon>
        <taxon>Clostridia</taxon>
        <taxon>Eubacteriales</taxon>
        <taxon>Peptococcaceae</taxon>
        <taxon>Desulfofarcimen</taxon>
    </lineage>
</organism>
<evidence type="ECO:0000256" key="1">
    <source>
        <dbReference type="ARBA" id="ARBA00004514"/>
    </source>
</evidence>
<keyword evidence="3" id="KW-0963">Cytoplasm</keyword>
<dbReference type="RefSeq" id="WP_015756300.1">
    <property type="nucleotide sequence ID" value="NC_013216.1"/>
</dbReference>
<dbReference type="Proteomes" id="UP000002217">
    <property type="component" value="Chromosome"/>
</dbReference>
<dbReference type="Pfam" id="PF02561">
    <property type="entry name" value="FliS"/>
    <property type="match status" value="1"/>
</dbReference>
<dbReference type="OrthoDB" id="1524959at2"/>
<evidence type="ECO:0000313" key="6">
    <source>
        <dbReference type="EMBL" id="ACV61582.1"/>
    </source>
</evidence>
<keyword evidence="6" id="KW-0969">Cilium</keyword>
<gene>
    <name evidence="6" type="ordered locus">Dtox_0667</name>
</gene>
<keyword evidence="5" id="KW-0143">Chaperone</keyword>
<dbReference type="NCBIfam" id="TIGR00208">
    <property type="entry name" value="fliS"/>
    <property type="match status" value="1"/>
</dbReference>
<dbReference type="PIRSF" id="PIRSF039090">
    <property type="entry name" value="Flis"/>
    <property type="match status" value="1"/>
</dbReference>
<dbReference type="KEGG" id="dae:Dtox_0667"/>
<dbReference type="InterPro" id="IPR003713">
    <property type="entry name" value="FliS"/>
</dbReference>
<dbReference type="PANTHER" id="PTHR34773:SF1">
    <property type="entry name" value="FLAGELLAR SECRETION CHAPERONE FLIS"/>
    <property type="match status" value="1"/>
</dbReference>
<evidence type="ECO:0000313" key="7">
    <source>
        <dbReference type="Proteomes" id="UP000002217"/>
    </source>
</evidence>
<dbReference type="InterPro" id="IPR036584">
    <property type="entry name" value="FliS_sf"/>
</dbReference>
<keyword evidence="7" id="KW-1185">Reference proteome</keyword>
<dbReference type="GO" id="GO:0005829">
    <property type="term" value="C:cytosol"/>
    <property type="evidence" value="ECO:0007669"/>
    <property type="project" value="UniProtKB-SubCell"/>
</dbReference>
<keyword evidence="6" id="KW-0966">Cell projection</keyword>
<comment type="similarity">
    <text evidence="2">Belongs to the FliS family.</text>
</comment>
<dbReference type="EMBL" id="CP001720">
    <property type="protein sequence ID" value="ACV61582.1"/>
    <property type="molecule type" value="Genomic_DNA"/>
</dbReference>